<organism evidence="2 4">
    <name type="scientific">Cucumis melo var. makuwa</name>
    <name type="common">Oriental melon</name>
    <dbReference type="NCBI Taxonomy" id="1194695"/>
    <lineage>
        <taxon>Eukaryota</taxon>
        <taxon>Viridiplantae</taxon>
        <taxon>Streptophyta</taxon>
        <taxon>Embryophyta</taxon>
        <taxon>Tracheophyta</taxon>
        <taxon>Spermatophyta</taxon>
        <taxon>Magnoliopsida</taxon>
        <taxon>eudicotyledons</taxon>
        <taxon>Gunneridae</taxon>
        <taxon>Pentapetalae</taxon>
        <taxon>rosids</taxon>
        <taxon>fabids</taxon>
        <taxon>Cucurbitales</taxon>
        <taxon>Cucurbitaceae</taxon>
        <taxon>Benincaseae</taxon>
        <taxon>Cucumis</taxon>
    </lineage>
</organism>
<protein>
    <submittedName>
        <fullName evidence="2">Uncharacterized protein</fullName>
    </submittedName>
</protein>
<evidence type="ECO:0000256" key="1">
    <source>
        <dbReference type="SAM" id="MobiDB-lite"/>
    </source>
</evidence>
<sequence>MTDSINSHSTNRLSENDCFETNSTDSHTNSKAGENDRFETTILEDMGEQGSIDGVIIDKEDMIDKNEVIGKHTEKETKSNHSRNASKYDPSLDFPIALRKGQSCNLEE</sequence>
<evidence type="ECO:0000313" key="3">
    <source>
        <dbReference type="EMBL" id="TYK24286.1"/>
    </source>
</evidence>
<comment type="caution">
    <text evidence="2">The sequence shown here is derived from an EMBL/GenBank/DDBJ whole genome shotgun (WGS) entry which is preliminary data.</text>
</comment>
<feature type="compositionally biased region" description="Basic and acidic residues" evidence="1">
    <location>
        <begin position="67"/>
        <end position="79"/>
    </location>
</feature>
<gene>
    <name evidence="3" type="ORF">E5676_scaffold205G00510</name>
    <name evidence="2" type="ORF">E6C27_scaffold288G001160</name>
</gene>
<dbReference type="EMBL" id="SSTE01007373">
    <property type="protein sequence ID" value="KAA0056603.1"/>
    <property type="molecule type" value="Genomic_DNA"/>
</dbReference>
<dbReference type="AlphaFoldDB" id="A0A5A7UL33"/>
<dbReference type="EMBL" id="SSTD01003946">
    <property type="protein sequence ID" value="TYK24286.1"/>
    <property type="molecule type" value="Genomic_DNA"/>
</dbReference>
<reference evidence="4 5" key="1">
    <citation type="submission" date="2019-08" db="EMBL/GenBank/DDBJ databases">
        <title>Draft genome sequences of two oriental melons (Cucumis melo L. var makuwa).</title>
        <authorList>
            <person name="Kwon S.-Y."/>
        </authorList>
    </citation>
    <scope>NUCLEOTIDE SEQUENCE [LARGE SCALE GENOMIC DNA]</scope>
    <source>
        <strain evidence="5">cv. Chang Bougi</strain>
        <strain evidence="4">cv. SW 3</strain>
        <tissue evidence="2">Leaf</tissue>
    </source>
</reference>
<name>A0A5A7UL33_CUCMM</name>
<feature type="region of interest" description="Disordered" evidence="1">
    <location>
        <begin position="1"/>
        <end position="55"/>
    </location>
</feature>
<evidence type="ECO:0000313" key="2">
    <source>
        <dbReference type="EMBL" id="KAA0056603.1"/>
    </source>
</evidence>
<accession>A0A5A7UL33</accession>
<proteinExistence type="predicted"/>
<dbReference type="Proteomes" id="UP000321947">
    <property type="component" value="Unassembled WGS sequence"/>
</dbReference>
<evidence type="ECO:0000313" key="5">
    <source>
        <dbReference type="Proteomes" id="UP000321947"/>
    </source>
</evidence>
<feature type="region of interest" description="Disordered" evidence="1">
    <location>
        <begin position="67"/>
        <end position="108"/>
    </location>
</feature>
<feature type="compositionally biased region" description="Polar residues" evidence="1">
    <location>
        <begin position="1"/>
        <end position="32"/>
    </location>
</feature>
<evidence type="ECO:0000313" key="4">
    <source>
        <dbReference type="Proteomes" id="UP000321393"/>
    </source>
</evidence>
<dbReference type="Proteomes" id="UP000321393">
    <property type="component" value="Unassembled WGS sequence"/>
</dbReference>